<feature type="region of interest" description="Disordered" evidence="1">
    <location>
        <begin position="106"/>
        <end position="133"/>
    </location>
</feature>
<gene>
    <name evidence="4" type="primary">LOC115466049</name>
</gene>
<dbReference type="GeneID" id="115466049"/>
<dbReference type="PANTHER" id="PTHR36859">
    <property type="entry name" value="PROTEIN HIDE1"/>
    <property type="match status" value="1"/>
</dbReference>
<feature type="transmembrane region" description="Helical" evidence="2">
    <location>
        <begin position="41"/>
        <end position="66"/>
    </location>
</feature>
<organism evidence="3 4">
    <name type="scientific">Microcaecilia unicolor</name>
    <dbReference type="NCBI Taxonomy" id="1415580"/>
    <lineage>
        <taxon>Eukaryota</taxon>
        <taxon>Metazoa</taxon>
        <taxon>Chordata</taxon>
        <taxon>Craniata</taxon>
        <taxon>Vertebrata</taxon>
        <taxon>Euteleostomi</taxon>
        <taxon>Amphibia</taxon>
        <taxon>Gymnophiona</taxon>
        <taxon>Siphonopidae</taxon>
        <taxon>Microcaecilia</taxon>
    </lineage>
</organism>
<keyword evidence="2" id="KW-0812">Transmembrane</keyword>
<proteinExistence type="predicted"/>
<evidence type="ECO:0000313" key="4">
    <source>
        <dbReference type="RefSeq" id="XP_030052887.1"/>
    </source>
</evidence>
<dbReference type="AlphaFoldDB" id="A0A6P7XBD5"/>
<accession>A0A6P7XBD5</accession>
<protein>
    <submittedName>
        <fullName evidence="4">Protein HIDE1-like</fullName>
    </submittedName>
</protein>
<dbReference type="FunCoup" id="A0A6P7XBD5">
    <property type="interactions" value="17"/>
</dbReference>
<dbReference type="Proteomes" id="UP000515156">
    <property type="component" value="Chromosome 3"/>
</dbReference>
<sequence>MHLWKLSTMPTVTTDLLLEHSQTTNYSALPPASIPPPGSAWLVPVSVSSATGLLLILSLVLMVLAIRRVKSSRRQKEREKESCWTQNTNTYPIDLTFDNLVFADPVSQSHSSDPEASPGPLSVSSLQFSTFRS</sequence>
<dbReference type="InterPro" id="IPR040438">
    <property type="entry name" value="HIDE1"/>
</dbReference>
<evidence type="ECO:0000256" key="1">
    <source>
        <dbReference type="SAM" id="MobiDB-lite"/>
    </source>
</evidence>
<keyword evidence="2" id="KW-1133">Transmembrane helix</keyword>
<dbReference type="RefSeq" id="XP_030052887.1">
    <property type="nucleotide sequence ID" value="XM_030197027.1"/>
</dbReference>
<dbReference type="InParanoid" id="A0A6P7XBD5"/>
<dbReference type="PANTHER" id="PTHR36859:SF1">
    <property type="entry name" value="PROTEIN HIDE1"/>
    <property type="match status" value="1"/>
</dbReference>
<feature type="compositionally biased region" description="Polar residues" evidence="1">
    <location>
        <begin position="122"/>
        <end position="133"/>
    </location>
</feature>
<evidence type="ECO:0000313" key="3">
    <source>
        <dbReference type="Proteomes" id="UP000515156"/>
    </source>
</evidence>
<dbReference type="OrthoDB" id="10379803at2759"/>
<keyword evidence="2" id="KW-0472">Membrane</keyword>
<dbReference type="KEGG" id="muo:115466049"/>
<name>A0A6P7XBD5_9AMPH</name>
<keyword evidence="3" id="KW-1185">Reference proteome</keyword>
<reference evidence="4" key="1">
    <citation type="submission" date="2025-08" db="UniProtKB">
        <authorList>
            <consortium name="RefSeq"/>
        </authorList>
    </citation>
    <scope>IDENTIFICATION</scope>
</reference>
<evidence type="ECO:0000256" key="2">
    <source>
        <dbReference type="SAM" id="Phobius"/>
    </source>
</evidence>